<dbReference type="EMBL" id="DS028093">
    <property type="protein sequence ID" value="KMP00475.1"/>
    <property type="molecule type" value="Genomic_DNA"/>
</dbReference>
<proteinExistence type="predicted"/>
<protein>
    <submittedName>
        <fullName evidence="1">Uncharacterized protein</fullName>
    </submittedName>
</protein>
<evidence type="ECO:0000313" key="2">
    <source>
        <dbReference type="Proteomes" id="UP000054565"/>
    </source>
</evidence>
<organism evidence="1 2">
    <name type="scientific">Coccidioides immitis RMSCC 2394</name>
    <dbReference type="NCBI Taxonomy" id="404692"/>
    <lineage>
        <taxon>Eukaryota</taxon>
        <taxon>Fungi</taxon>
        <taxon>Dikarya</taxon>
        <taxon>Ascomycota</taxon>
        <taxon>Pezizomycotina</taxon>
        <taxon>Eurotiomycetes</taxon>
        <taxon>Eurotiomycetidae</taxon>
        <taxon>Onygenales</taxon>
        <taxon>Onygenaceae</taxon>
        <taxon>Coccidioides</taxon>
    </lineage>
</organism>
<sequence>MQDSSSTTQMPNLQFNFSALQKFHTQIFFPLCRIFGILLSQRAVTSGMGEQLTQPKPFNPSAQFCNCALICNIRPSLRYPASMYEDWPACMRKERRGLLSQNEINSKRPKWTFKNALGY</sequence>
<gene>
    <name evidence="1" type="ORF">CIRG_00617</name>
</gene>
<dbReference type="AlphaFoldDB" id="A0A0J6XYI8"/>
<dbReference type="Proteomes" id="UP000054565">
    <property type="component" value="Unassembled WGS sequence"/>
</dbReference>
<reference evidence="2" key="1">
    <citation type="journal article" date="2010" name="Genome Res.">
        <title>Population genomic sequencing of Coccidioides fungi reveals recent hybridization and transposon control.</title>
        <authorList>
            <person name="Neafsey D.E."/>
            <person name="Barker B.M."/>
            <person name="Sharpton T.J."/>
            <person name="Stajich J.E."/>
            <person name="Park D.J."/>
            <person name="Whiston E."/>
            <person name="Hung C.-Y."/>
            <person name="McMahan C."/>
            <person name="White J."/>
            <person name="Sykes S."/>
            <person name="Heiman D."/>
            <person name="Young S."/>
            <person name="Zeng Q."/>
            <person name="Abouelleil A."/>
            <person name="Aftuck L."/>
            <person name="Bessette D."/>
            <person name="Brown A."/>
            <person name="FitzGerald M."/>
            <person name="Lui A."/>
            <person name="Macdonald J.P."/>
            <person name="Priest M."/>
            <person name="Orbach M.J."/>
            <person name="Galgiani J.N."/>
            <person name="Kirkland T.N."/>
            <person name="Cole G.T."/>
            <person name="Birren B.W."/>
            <person name="Henn M.R."/>
            <person name="Taylor J.W."/>
            <person name="Rounsley S.D."/>
        </authorList>
    </citation>
    <scope>NUCLEOTIDE SEQUENCE [LARGE SCALE GENOMIC DNA]</scope>
    <source>
        <strain evidence="2">RMSCC 2394</strain>
    </source>
</reference>
<accession>A0A0J6XYI8</accession>
<evidence type="ECO:0000313" key="1">
    <source>
        <dbReference type="EMBL" id="KMP00475.1"/>
    </source>
</evidence>
<name>A0A0J6XYI8_COCIT</name>